<evidence type="ECO:0000259" key="1">
    <source>
        <dbReference type="Pfam" id="PF01841"/>
    </source>
</evidence>
<dbReference type="Pfam" id="PF01841">
    <property type="entry name" value="Transglut_core"/>
    <property type="match status" value="1"/>
</dbReference>
<gene>
    <name evidence="2" type="ORF">F4553_001342</name>
</gene>
<dbReference type="InterPro" id="IPR002931">
    <property type="entry name" value="Transglutaminase-like"/>
</dbReference>
<accession>A0A841BLW2</accession>
<sequence>MEDLLELRRTAQDLSRAERWPEFLDLVPRLRGDEEFWASYWAPMAAIGAGLLGRPEKRRLLQDAIDAGFCQPEIFEPELTGVFGADEDWPELLARMAANVPPPTLELLSWPTLTPMEPLELFRLTADREELLRARIPAPEPTAWATAQTLLRWVSTRWTHNNEHVDRPDAVELLDRVDAGERFACSEYSILLTQALNASGIPARQVGLRKANHHTGMGGGHVVTEAWIDDLGRWVVLDGQNGMFWSDVDGTPLGLLELMDRFHSGGPPSAIVCLAEPQTEAARTGWWMYFAAAYTTGAAWVEHGFVPMVDGRFYRSPRLIREASLAYPDLAELAVSIAVTDDVPLLRPHLRHPFATAVRVTDGDSGGEVPVDGGWPLRLSPAGDHHVELAVVTPFGVLRPAEIRYRTAE</sequence>
<dbReference type="SUPFAM" id="SSF54001">
    <property type="entry name" value="Cysteine proteinases"/>
    <property type="match status" value="1"/>
</dbReference>
<dbReference type="Gene3D" id="3.10.620.30">
    <property type="match status" value="1"/>
</dbReference>
<dbReference type="GO" id="GO:0008233">
    <property type="term" value="F:peptidase activity"/>
    <property type="evidence" value="ECO:0007669"/>
    <property type="project" value="UniProtKB-KW"/>
</dbReference>
<keyword evidence="2" id="KW-0378">Hydrolase</keyword>
<comment type="caution">
    <text evidence="2">The sequence shown here is derived from an EMBL/GenBank/DDBJ whole genome shotgun (WGS) entry which is preliminary data.</text>
</comment>
<evidence type="ECO:0000313" key="2">
    <source>
        <dbReference type="EMBL" id="MBB5867963.1"/>
    </source>
</evidence>
<dbReference type="RefSeq" id="WP_184833516.1">
    <property type="nucleotide sequence ID" value="NZ_JACHMN010000002.1"/>
</dbReference>
<organism evidence="2 3">
    <name type="scientific">Allocatelliglobosispora scoriae</name>
    <dbReference type="NCBI Taxonomy" id="643052"/>
    <lineage>
        <taxon>Bacteria</taxon>
        <taxon>Bacillati</taxon>
        <taxon>Actinomycetota</taxon>
        <taxon>Actinomycetes</taxon>
        <taxon>Micromonosporales</taxon>
        <taxon>Micromonosporaceae</taxon>
        <taxon>Allocatelliglobosispora</taxon>
    </lineage>
</organism>
<evidence type="ECO:0000313" key="3">
    <source>
        <dbReference type="Proteomes" id="UP000587527"/>
    </source>
</evidence>
<feature type="domain" description="Transglutaminase-like" evidence="1">
    <location>
        <begin position="140"/>
        <end position="238"/>
    </location>
</feature>
<dbReference type="Proteomes" id="UP000587527">
    <property type="component" value="Unassembled WGS sequence"/>
</dbReference>
<dbReference type="GO" id="GO:0006508">
    <property type="term" value="P:proteolysis"/>
    <property type="evidence" value="ECO:0007669"/>
    <property type="project" value="UniProtKB-KW"/>
</dbReference>
<keyword evidence="2" id="KW-0645">Protease</keyword>
<dbReference type="EMBL" id="JACHMN010000002">
    <property type="protein sequence ID" value="MBB5867963.1"/>
    <property type="molecule type" value="Genomic_DNA"/>
</dbReference>
<reference evidence="2 3" key="1">
    <citation type="submission" date="2020-08" db="EMBL/GenBank/DDBJ databases">
        <title>Sequencing the genomes of 1000 actinobacteria strains.</title>
        <authorList>
            <person name="Klenk H.-P."/>
        </authorList>
    </citation>
    <scope>NUCLEOTIDE SEQUENCE [LARGE SCALE GENOMIC DNA]</scope>
    <source>
        <strain evidence="2 3">DSM 45362</strain>
    </source>
</reference>
<keyword evidence="3" id="KW-1185">Reference proteome</keyword>
<proteinExistence type="predicted"/>
<dbReference type="AlphaFoldDB" id="A0A841BLW2"/>
<protein>
    <submittedName>
        <fullName evidence="2">Transglutaminase-like putative cysteine protease</fullName>
    </submittedName>
</protein>
<dbReference type="InterPro" id="IPR038765">
    <property type="entry name" value="Papain-like_cys_pep_sf"/>
</dbReference>
<name>A0A841BLW2_9ACTN</name>